<keyword evidence="1" id="KW-0472">Membrane</keyword>
<evidence type="ECO:0000313" key="2">
    <source>
        <dbReference type="EMBL" id="MBO2989185.1"/>
    </source>
</evidence>
<dbReference type="EMBL" id="JAGFBF010000001">
    <property type="protein sequence ID" value="MBO2989185.1"/>
    <property type="molecule type" value="Genomic_DNA"/>
</dbReference>
<feature type="transmembrane region" description="Helical" evidence="1">
    <location>
        <begin position="24"/>
        <end position="43"/>
    </location>
</feature>
<reference evidence="2" key="1">
    <citation type="submission" date="2021-03" db="EMBL/GenBank/DDBJ databases">
        <title>Leucobacter chromiisoli sp. nov., isolated from chromium-containing soil of chemical plant.</title>
        <authorList>
            <person name="Xu Z."/>
        </authorList>
    </citation>
    <scope>NUCLEOTIDE SEQUENCE</scope>
    <source>
        <strain evidence="2">K 70/01</strain>
    </source>
</reference>
<gene>
    <name evidence="2" type="ORF">J4H85_04130</name>
</gene>
<dbReference type="InterPro" id="IPR021214">
    <property type="entry name" value="DUF2568"/>
</dbReference>
<keyword evidence="1" id="KW-0812">Transmembrane</keyword>
<feature type="transmembrane region" description="Helical" evidence="1">
    <location>
        <begin position="49"/>
        <end position="69"/>
    </location>
</feature>
<evidence type="ECO:0000256" key="1">
    <source>
        <dbReference type="SAM" id="Phobius"/>
    </source>
</evidence>
<feature type="transmembrane region" description="Helical" evidence="1">
    <location>
        <begin position="105"/>
        <end position="122"/>
    </location>
</feature>
<comment type="caution">
    <text evidence="2">The sequence shown here is derived from an EMBL/GenBank/DDBJ whole genome shotgun (WGS) entry which is preliminary data.</text>
</comment>
<sequence length="132" mass="13745">MSTPADTHAPATAPHSRATAALQLLRAVGHVIAVGCIGLWGFVAWPLPFPGVLTGIGLLALSIVVWALFLSPRPVLRTDRFGQAFIELLFVAAAVAAMLDAGVPWVLAGAFGVVAAVLGYLVPARLRADARR</sequence>
<protein>
    <submittedName>
        <fullName evidence="2">YrdB family protein</fullName>
    </submittedName>
</protein>
<keyword evidence="3" id="KW-1185">Reference proteome</keyword>
<dbReference type="Pfam" id="PF10823">
    <property type="entry name" value="DUF2568"/>
    <property type="match status" value="1"/>
</dbReference>
<feature type="transmembrane region" description="Helical" evidence="1">
    <location>
        <begin position="81"/>
        <end position="99"/>
    </location>
</feature>
<evidence type="ECO:0000313" key="3">
    <source>
        <dbReference type="Proteomes" id="UP000668403"/>
    </source>
</evidence>
<organism evidence="2 3">
    <name type="scientific">Leucobacter tardus</name>
    <dbReference type="NCBI Taxonomy" id="501483"/>
    <lineage>
        <taxon>Bacteria</taxon>
        <taxon>Bacillati</taxon>
        <taxon>Actinomycetota</taxon>
        <taxon>Actinomycetes</taxon>
        <taxon>Micrococcales</taxon>
        <taxon>Microbacteriaceae</taxon>
        <taxon>Leucobacter</taxon>
    </lineage>
</organism>
<accession>A0A939QE35</accession>
<proteinExistence type="predicted"/>
<name>A0A939QE35_9MICO</name>
<dbReference type="Proteomes" id="UP000668403">
    <property type="component" value="Unassembled WGS sequence"/>
</dbReference>
<dbReference type="RefSeq" id="WP_208237063.1">
    <property type="nucleotide sequence ID" value="NZ_BAAAQU010000001.1"/>
</dbReference>
<keyword evidence="1" id="KW-1133">Transmembrane helix</keyword>
<dbReference type="AlphaFoldDB" id="A0A939QE35"/>